<dbReference type="EMBL" id="KV417347">
    <property type="protein sequence ID" value="KZO90251.1"/>
    <property type="molecule type" value="Genomic_DNA"/>
</dbReference>
<keyword evidence="3" id="KW-1185">Reference proteome</keyword>
<keyword evidence="1" id="KW-0472">Membrane</keyword>
<evidence type="ECO:0000313" key="3">
    <source>
        <dbReference type="Proteomes" id="UP000076738"/>
    </source>
</evidence>
<sequence length="83" mass="9235">MALFLSTSAFVSVTGEMLNPLVGDPVLVWNYVVCATLSFVAGNVFWISVRKLDVDEDCLNEIGYHVHKNEEVAEEEALTNYPL</sequence>
<keyword evidence="1" id="KW-1133">Transmembrane helix</keyword>
<gene>
    <name evidence="2" type="ORF">CALVIDRAFT_569236</name>
</gene>
<dbReference type="AlphaFoldDB" id="A0A167G779"/>
<protein>
    <submittedName>
        <fullName evidence="2">Uncharacterized protein</fullName>
    </submittedName>
</protein>
<accession>A0A167G779</accession>
<reference evidence="2 3" key="1">
    <citation type="journal article" date="2016" name="Mol. Biol. Evol.">
        <title>Comparative Genomics of Early-Diverging Mushroom-Forming Fungi Provides Insights into the Origins of Lignocellulose Decay Capabilities.</title>
        <authorList>
            <person name="Nagy L.G."/>
            <person name="Riley R."/>
            <person name="Tritt A."/>
            <person name="Adam C."/>
            <person name="Daum C."/>
            <person name="Floudas D."/>
            <person name="Sun H."/>
            <person name="Yadav J.S."/>
            <person name="Pangilinan J."/>
            <person name="Larsson K.H."/>
            <person name="Matsuura K."/>
            <person name="Barry K."/>
            <person name="Labutti K."/>
            <person name="Kuo R."/>
            <person name="Ohm R.A."/>
            <person name="Bhattacharya S.S."/>
            <person name="Shirouzu T."/>
            <person name="Yoshinaga Y."/>
            <person name="Martin F.M."/>
            <person name="Grigoriev I.V."/>
            <person name="Hibbett D.S."/>
        </authorList>
    </citation>
    <scope>NUCLEOTIDE SEQUENCE [LARGE SCALE GENOMIC DNA]</scope>
    <source>
        <strain evidence="2 3">TUFC12733</strain>
    </source>
</reference>
<evidence type="ECO:0000313" key="2">
    <source>
        <dbReference type="EMBL" id="KZO90251.1"/>
    </source>
</evidence>
<organism evidence="2 3">
    <name type="scientific">Calocera viscosa (strain TUFC12733)</name>
    <dbReference type="NCBI Taxonomy" id="1330018"/>
    <lineage>
        <taxon>Eukaryota</taxon>
        <taxon>Fungi</taxon>
        <taxon>Dikarya</taxon>
        <taxon>Basidiomycota</taxon>
        <taxon>Agaricomycotina</taxon>
        <taxon>Dacrymycetes</taxon>
        <taxon>Dacrymycetales</taxon>
        <taxon>Dacrymycetaceae</taxon>
        <taxon>Calocera</taxon>
    </lineage>
</organism>
<proteinExistence type="predicted"/>
<keyword evidence="1" id="KW-0812">Transmembrane</keyword>
<dbReference type="Proteomes" id="UP000076738">
    <property type="component" value="Unassembled WGS sequence"/>
</dbReference>
<feature type="transmembrane region" description="Helical" evidence="1">
    <location>
        <begin position="28"/>
        <end position="47"/>
    </location>
</feature>
<name>A0A167G779_CALVF</name>
<evidence type="ECO:0000256" key="1">
    <source>
        <dbReference type="SAM" id="Phobius"/>
    </source>
</evidence>
<dbReference type="OrthoDB" id="8904098at2759"/>